<protein>
    <submittedName>
        <fullName evidence="3">Cro/Cl family transcriptional regulator</fullName>
    </submittedName>
</protein>
<dbReference type="SUPFAM" id="SSF47413">
    <property type="entry name" value="lambda repressor-like DNA-binding domains"/>
    <property type="match status" value="1"/>
</dbReference>
<evidence type="ECO:0000313" key="3">
    <source>
        <dbReference type="EMBL" id="SPO61819.1"/>
    </source>
</evidence>
<dbReference type="PROSITE" id="PS50943">
    <property type="entry name" value="HTH_CROC1"/>
    <property type="match status" value="1"/>
</dbReference>
<proteinExistence type="predicted"/>
<dbReference type="PANTHER" id="PTHR35010:SF4">
    <property type="entry name" value="BLL5781 PROTEIN"/>
    <property type="match status" value="1"/>
</dbReference>
<comment type="caution">
    <text evidence="3">The sequence shown here is derived from an EMBL/GenBank/DDBJ whole genome shotgun (WGS) entry which is preliminary data.</text>
</comment>
<dbReference type="InterPro" id="IPR041413">
    <property type="entry name" value="MLTR_LBD"/>
</dbReference>
<organism evidence="3 4">
    <name type="scientific">Pseudomonas inefficax</name>
    <dbReference type="NCBI Taxonomy" id="2078786"/>
    <lineage>
        <taxon>Bacteria</taxon>
        <taxon>Pseudomonadati</taxon>
        <taxon>Pseudomonadota</taxon>
        <taxon>Gammaproteobacteria</taxon>
        <taxon>Pseudomonadales</taxon>
        <taxon>Pseudomonadaceae</taxon>
        <taxon>Pseudomonas</taxon>
    </lineage>
</organism>
<dbReference type="InterPro" id="IPR010982">
    <property type="entry name" value="Lambda_DNA-bd_dom_sf"/>
</dbReference>
<feature type="domain" description="HTH cro/C1-type" evidence="2">
    <location>
        <begin position="21"/>
        <end position="75"/>
    </location>
</feature>
<dbReference type="Pfam" id="PF13560">
    <property type="entry name" value="HTH_31"/>
    <property type="match status" value="1"/>
</dbReference>
<accession>A0AAQ1PB35</accession>
<dbReference type="Proteomes" id="UP000294335">
    <property type="component" value="Unassembled WGS sequence"/>
</dbReference>
<sequence>MSHQLFHRKSPAPQTSAGQHVRQLRQQAGLSQLELSLLAGLSQRHLSCVETGRAKASPSTLHALLSALGAPLEHCNEVFVAAGYAPRYAASPLDAPELALVHGAIEHILQANNPAPAIVIDSGWNVIAANASTGLLLAIVGIPTHAASGLNLLETLLHPGGLGDHLANAAQIRAVAWQRASREAASNPALARRLRDLPAPSTSTQATSATPVLLTRVNTPEGELRFLSTFTTFGMPLDITVESLRIEHLIPADPQTRQRMLAAFEQGYPPGSPLRG</sequence>
<evidence type="ECO:0000313" key="4">
    <source>
        <dbReference type="Proteomes" id="UP000294335"/>
    </source>
</evidence>
<dbReference type="InterPro" id="IPR001387">
    <property type="entry name" value="Cro/C1-type_HTH"/>
</dbReference>
<dbReference type="EMBL" id="OPYN01000152">
    <property type="protein sequence ID" value="SPO61819.1"/>
    <property type="molecule type" value="Genomic_DNA"/>
</dbReference>
<dbReference type="Gene3D" id="3.30.450.180">
    <property type="match status" value="1"/>
</dbReference>
<keyword evidence="4" id="KW-1185">Reference proteome</keyword>
<gene>
    <name evidence="3" type="ORF">JV551A3_V1_1520092</name>
</gene>
<dbReference type="SMART" id="SM00530">
    <property type="entry name" value="HTH_XRE"/>
    <property type="match status" value="1"/>
</dbReference>
<reference evidence="3 4" key="1">
    <citation type="submission" date="2018-02" db="EMBL/GenBank/DDBJ databases">
        <authorList>
            <person name="Dubost A."/>
        </authorList>
    </citation>
    <scope>NUCLEOTIDE SEQUENCE [LARGE SCALE GENOMIC DNA]</scope>
    <source>
        <strain evidence="4">JV551A3</strain>
    </source>
</reference>
<dbReference type="GO" id="GO:0003677">
    <property type="term" value="F:DNA binding"/>
    <property type="evidence" value="ECO:0007669"/>
    <property type="project" value="InterPro"/>
</dbReference>
<dbReference type="AlphaFoldDB" id="A0AAQ1PB35"/>
<evidence type="ECO:0000259" key="2">
    <source>
        <dbReference type="PROSITE" id="PS50943"/>
    </source>
</evidence>
<dbReference type="PANTHER" id="PTHR35010">
    <property type="entry name" value="BLL4672 PROTEIN-RELATED"/>
    <property type="match status" value="1"/>
</dbReference>
<name>A0AAQ1PB35_9PSED</name>
<dbReference type="Pfam" id="PF17765">
    <property type="entry name" value="MLTR_LBD"/>
    <property type="match status" value="1"/>
</dbReference>
<dbReference type="CDD" id="cd00093">
    <property type="entry name" value="HTH_XRE"/>
    <property type="match status" value="1"/>
</dbReference>
<evidence type="ECO:0000256" key="1">
    <source>
        <dbReference type="SAM" id="MobiDB-lite"/>
    </source>
</evidence>
<dbReference type="Gene3D" id="1.10.260.40">
    <property type="entry name" value="lambda repressor-like DNA-binding domains"/>
    <property type="match status" value="1"/>
</dbReference>
<feature type="compositionally biased region" description="Basic residues" evidence="1">
    <location>
        <begin position="1"/>
        <end position="10"/>
    </location>
</feature>
<feature type="region of interest" description="Disordered" evidence="1">
    <location>
        <begin position="1"/>
        <end position="21"/>
    </location>
</feature>
<dbReference type="RefSeq" id="WP_133973560.1">
    <property type="nucleotide sequence ID" value="NZ_OPYN01000152.1"/>
</dbReference>